<keyword evidence="10 15" id="KW-0648">Protein biosynthesis</keyword>
<reference evidence="20 21" key="2">
    <citation type="submission" date="2018-11" db="EMBL/GenBank/DDBJ databases">
        <authorList>
            <consortium name="Pathogen Informatics"/>
        </authorList>
    </citation>
    <scope>NUCLEOTIDE SEQUENCE [LARGE SCALE GENOMIC DNA]</scope>
</reference>
<evidence type="ECO:0000256" key="16">
    <source>
        <dbReference type="RuleBase" id="RU000528"/>
    </source>
</evidence>
<evidence type="ECO:0000313" key="22">
    <source>
        <dbReference type="WBParaSite" id="TTAC_0000946001-mRNA-1"/>
    </source>
</evidence>
<dbReference type="PANTHER" id="PTHR13937">
    <property type="entry name" value="EUKARYOTIC TRANSLATION INITATION FACTOR 3, SUBUNIT 8 EIF3S8 -RELATED"/>
    <property type="match status" value="1"/>
</dbReference>
<dbReference type="PRINTS" id="PR00623">
    <property type="entry name" value="HISTONEH4"/>
</dbReference>
<dbReference type="PROSITE" id="PS50250">
    <property type="entry name" value="PCI"/>
    <property type="match status" value="1"/>
</dbReference>
<feature type="region of interest" description="Disordered" evidence="17">
    <location>
        <begin position="158"/>
        <end position="267"/>
    </location>
</feature>
<keyword evidence="14 16" id="KW-0544">Nucleosome core</keyword>
<feature type="compositionally biased region" description="Basic and acidic residues" evidence="17">
    <location>
        <begin position="233"/>
        <end position="244"/>
    </location>
</feature>
<dbReference type="PROSITE" id="PS00047">
    <property type="entry name" value="HISTONE_H4"/>
    <property type="match status" value="1"/>
</dbReference>
<comment type="subunit">
    <text evidence="15">Component of the eukaryotic translation initiation factor 3 (eIF-3) complex.</text>
</comment>
<evidence type="ECO:0000259" key="19">
    <source>
        <dbReference type="PROSITE" id="PS50250"/>
    </source>
</evidence>
<keyword evidence="18" id="KW-1133">Transmembrane helix</keyword>
<dbReference type="EMBL" id="UYWX01020821">
    <property type="protein sequence ID" value="VDM34238.1"/>
    <property type="molecule type" value="Genomic_DNA"/>
</dbReference>
<keyword evidence="9 15" id="KW-0396">Initiation factor</keyword>
<evidence type="ECO:0000256" key="13">
    <source>
        <dbReference type="ARBA" id="ARBA00023242"/>
    </source>
</evidence>
<feature type="domain" description="PCI" evidence="19">
    <location>
        <begin position="627"/>
        <end position="803"/>
    </location>
</feature>
<dbReference type="GO" id="GO:0030527">
    <property type="term" value="F:structural constituent of chromatin"/>
    <property type="evidence" value="ECO:0007669"/>
    <property type="project" value="InterPro"/>
</dbReference>
<evidence type="ECO:0000256" key="18">
    <source>
        <dbReference type="SAM" id="Phobius"/>
    </source>
</evidence>
<dbReference type="InterPro" id="IPR004823">
    <property type="entry name" value="TAF_TATA-bd_Histone-like_dom"/>
</dbReference>
<keyword evidence="8 15" id="KW-0963">Cytoplasm</keyword>
<evidence type="ECO:0000256" key="4">
    <source>
        <dbReference type="ARBA" id="ARBA00006564"/>
    </source>
</evidence>
<keyword evidence="11" id="KW-0007">Acetylation</keyword>
<dbReference type="GO" id="GO:0033290">
    <property type="term" value="C:eukaryotic 48S preinitiation complex"/>
    <property type="evidence" value="ECO:0007669"/>
    <property type="project" value="UniProtKB-UniRule"/>
</dbReference>
<evidence type="ECO:0000256" key="17">
    <source>
        <dbReference type="SAM" id="MobiDB-lite"/>
    </source>
</evidence>
<comment type="similarity">
    <text evidence="4 16">Belongs to the histone H4 family.</text>
</comment>
<evidence type="ECO:0000256" key="1">
    <source>
        <dbReference type="ARBA" id="ARBA00002001"/>
    </source>
</evidence>
<dbReference type="HAMAP" id="MF_03002">
    <property type="entry name" value="eIF3c"/>
    <property type="match status" value="1"/>
</dbReference>
<evidence type="ECO:0000313" key="21">
    <source>
        <dbReference type="Proteomes" id="UP000274429"/>
    </source>
</evidence>
<dbReference type="GO" id="GO:0016282">
    <property type="term" value="C:eukaryotic 43S preinitiation complex"/>
    <property type="evidence" value="ECO:0007669"/>
    <property type="project" value="UniProtKB-UniRule"/>
</dbReference>
<evidence type="ECO:0000256" key="11">
    <source>
        <dbReference type="ARBA" id="ARBA00022990"/>
    </source>
</evidence>
<dbReference type="InterPro" id="IPR008905">
    <property type="entry name" value="EIF3C_N_dom"/>
</dbReference>
<dbReference type="InterPro" id="IPR009072">
    <property type="entry name" value="Histone-fold"/>
</dbReference>
<dbReference type="InterPro" id="IPR027516">
    <property type="entry name" value="EIF3C"/>
</dbReference>
<keyword evidence="18" id="KW-0472">Membrane</keyword>
<dbReference type="OrthoDB" id="29647at2759"/>
<keyword evidence="18" id="KW-0812">Transmembrane</keyword>
<dbReference type="CDD" id="cd22912">
    <property type="entry name" value="HFD_H4"/>
    <property type="match status" value="1"/>
</dbReference>
<dbReference type="GO" id="GO:0003723">
    <property type="term" value="F:RNA binding"/>
    <property type="evidence" value="ECO:0007669"/>
    <property type="project" value="InterPro"/>
</dbReference>
<dbReference type="Proteomes" id="UP000274429">
    <property type="component" value="Unassembled WGS sequence"/>
</dbReference>
<dbReference type="GO" id="GO:0003743">
    <property type="term" value="F:translation initiation factor activity"/>
    <property type="evidence" value="ECO:0007669"/>
    <property type="project" value="UniProtKB-UniRule"/>
</dbReference>
<comment type="subcellular location">
    <subcellularLocation>
        <location evidence="3">Chromosome</location>
    </subcellularLocation>
    <subcellularLocation>
        <location evidence="15">Cytoplasm</location>
    </subcellularLocation>
    <subcellularLocation>
        <location evidence="2">Nucleus</location>
    </subcellularLocation>
</comment>
<dbReference type="FunFam" id="1.10.20.10:FF:000002">
    <property type="entry name" value="Histone H4"/>
    <property type="match status" value="1"/>
</dbReference>
<comment type="function">
    <text evidence="1 16">Core component of nucleosome. Nucleosomes wrap and compact DNA into chromatin, limiting DNA accessibility to the cellular machineries which require DNA as a template. Histones thereby play a central role in transcription regulation, DNA repair, DNA replication and chromosomal stability. DNA accessibility is regulated via a complex set of post-translational modifications of histones, also called histone code, and nucleosome remodeling.</text>
</comment>
<dbReference type="GO" id="GO:0000786">
    <property type="term" value="C:nucleosome"/>
    <property type="evidence" value="ECO:0007669"/>
    <property type="project" value="UniProtKB-KW"/>
</dbReference>
<dbReference type="InterPro" id="IPR000717">
    <property type="entry name" value="PCI_dom"/>
</dbReference>
<evidence type="ECO:0000256" key="7">
    <source>
        <dbReference type="ARBA" id="ARBA00022481"/>
    </source>
</evidence>
<evidence type="ECO:0000313" key="20">
    <source>
        <dbReference type="EMBL" id="VDM34238.1"/>
    </source>
</evidence>
<dbReference type="SMART" id="SM00417">
    <property type="entry name" value="H4"/>
    <property type="match status" value="1"/>
</dbReference>
<dbReference type="GO" id="GO:0031369">
    <property type="term" value="F:translation initiation factor binding"/>
    <property type="evidence" value="ECO:0007669"/>
    <property type="project" value="InterPro"/>
</dbReference>
<evidence type="ECO:0000256" key="5">
    <source>
        <dbReference type="ARBA" id="ARBA00011538"/>
    </source>
</evidence>
<keyword evidence="7" id="KW-0488">Methylation</keyword>
<evidence type="ECO:0000256" key="2">
    <source>
        <dbReference type="ARBA" id="ARBA00004123"/>
    </source>
</evidence>
<dbReference type="PANTHER" id="PTHR13937:SF0">
    <property type="entry name" value="EUKARYOTIC TRANSLATION INITIATION FACTOR 3 SUBUNIT C-RELATED"/>
    <property type="match status" value="1"/>
</dbReference>
<keyword evidence="12 16" id="KW-0238">DNA-binding</keyword>
<dbReference type="WBParaSite" id="TTAC_0000946001-mRNA-1">
    <property type="protein sequence ID" value="TTAC_0000946001-mRNA-1"/>
    <property type="gene ID" value="TTAC_0000946001"/>
</dbReference>
<dbReference type="SUPFAM" id="SSF47113">
    <property type="entry name" value="Histone-fold"/>
    <property type="match status" value="1"/>
</dbReference>
<dbReference type="InterPro" id="IPR058999">
    <property type="entry name" value="EIF3CL_C"/>
</dbReference>
<feature type="transmembrane region" description="Helical" evidence="18">
    <location>
        <begin position="885"/>
        <end position="905"/>
    </location>
</feature>
<accession>A0A0R3X7D5</accession>
<dbReference type="Pfam" id="PF26569">
    <property type="entry name" value="EIF3CL_C"/>
    <property type="match status" value="1"/>
</dbReference>
<comment type="similarity">
    <text evidence="15">Belongs to the eIF-3 subunit C family.</text>
</comment>
<comment type="subunit">
    <text evidence="5 16">The nucleosome is a histone octamer containing two molecules each of H2A, H2B, H3 and H4 assembled in one H3-H4 heterotetramer and two H2A-H2B heterodimers. The octamer wraps approximately 147 bp of DNA.</text>
</comment>
<evidence type="ECO:0000256" key="14">
    <source>
        <dbReference type="ARBA" id="ARBA00023269"/>
    </source>
</evidence>
<dbReference type="GO" id="GO:0001732">
    <property type="term" value="P:formation of cytoplasmic translation initiation complex"/>
    <property type="evidence" value="ECO:0007669"/>
    <property type="project" value="UniProtKB-UniRule"/>
</dbReference>
<evidence type="ECO:0000256" key="9">
    <source>
        <dbReference type="ARBA" id="ARBA00022540"/>
    </source>
</evidence>
<dbReference type="SMART" id="SM00803">
    <property type="entry name" value="TAF"/>
    <property type="match status" value="1"/>
</dbReference>
<evidence type="ECO:0000256" key="15">
    <source>
        <dbReference type="HAMAP-Rule" id="MF_03002"/>
    </source>
</evidence>
<dbReference type="AlphaFoldDB" id="A0A0R3X7D5"/>
<dbReference type="Pfam" id="PF05470">
    <property type="entry name" value="eIF-3c_N"/>
    <property type="match status" value="1"/>
</dbReference>
<dbReference type="STRING" id="6205.A0A0R3X7D5"/>
<evidence type="ECO:0000256" key="12">
    <source>
        <dbReference type="ARBA" id="ARBA00023125"/>
    </source>
</evidence>
<feature type="region of interest" description="Disordered" evidence="17">
    <location>
        <begin position="1"/>
        <end position="50"/>
    </location>
</feature>
<name>A0A0R3X7D5_HYDTA</name>
<dbReference type="GO" id="GO:0046982">
    <property type="term" value="F:protein heterodimerization activity"/>
    <property type="evidence" value="ECO:0007669"/>
    <property type="project" value="InterPro"/>
</dbReference>
<sequence length="1009" mass="115780">MAMTSRLYTAAYSSSDDESSDEVSGKVPVKRFMRPVQSDSEDEKRVVRSAKDKRHEEIQSILRNLNNHKKIKDMSKVETDFDELVKVYEKAHKMNEVDIYPKFYIRVLAQMEDFVNESWSQKKTLSKIGAKSLTVLKQKIRKYNKDFEEQIKKYRENPELYEEEVEEEIEEGEESAAEEEAGAKPGAAPISKGSDEFSDEDDDDYFRTSDESESSDSGPDIDMEHPYNYFLKVEGKPKKEETKKKAPKPKPVKQVTKLSSEESGDEWRVVAPGDGSALEPMVQAFEKGVEVTQELVFKKITEIIANRGKRTSSIAEQICLLDQVCQKTEELRFGVGINVKAILSLITVLFDYESRHPAFMPVAKFQRAIEQLKKLFEILKNNPKDLEVSESITEETESVLERPYRIRGSILGCVSRLDDEYFKILQNANGHEMEYDERLRDEPRVCELIDLLIEYLERTKAPSEALCVAYLRKVEHLYYKFDFEWGKKVESEGFEAAGLNPYYAVVERLCHYIYKNDKTDRLRTRAILCHIYFLALFDHWYNARDLMLMSNLQATIDHADHSTMILYNRAMVQMGLCAFRQGHIKDAHSALSDLTGSSKIRELLAQGQRYERTPEEEKREKALQMPYHMHINTELIETVFLICAMLQEVPILAASQDDTRARVFSKAFSTVLRIHDRATLIGPPESPRDHVIAASKAMRFGNWRGATKYIFSPKMDAKIWVLFYDPKSVRKMLEAKIKEECLRCYLFAYSSVHESVSLSRLAEHFEFPRSQIYSIISKMIINQELAVGLSFHLILVSEYYNWSSISVTQYPGFMGIMSEVINCLVLFVKASLEVPADFLTMHKGERSRLQNLAIQLADKVNSIVEMNEKLIDNRGGMISGPKGNYFIFSTLLLSSHFIMLFFYFGDMSGRGKGGKGLGKGGAKRHRKVLRDNIQGITKPAIRRLARRGGVKRISGLIYEETRGVLKVFLENVIRDAVTYTEHAKRKTVTAMDVVYALKRQGRTLYGFGG</sequence>
<dbReference type="Gene3D" id="1.10.20.10">
    <property type="entry name" value="Histone, subunit A"/>
    <property type="match status" value="1"/>
</dbReference>
<evidence type="ECO:0000256" key="10">
    <source>
        <dbReference type="ARBA" id="ARBA00022917"/>
    </source>
</evidence>
<comment type="function">
    <text evidence="15">Component of the eukaryotic translation initiation factor 3 (eIF-3) complex, which is involved in protein synthesis of a specialized repertoire of mRNAs and, together with other initiation factors, stimulates binding of mRNA and methionyl-tRNAi to the 40S ribosome. The eIF-3 complex specifically targets and initiates translation of a subset of mRNAs involved in cell proliferation.</text>
</comment>
<evidence type="ECO:0000256" key="3">
    <source>
        <dbReference type="ARBA" id="ARBA00004286"/>
    </source>
</evidence>
<evidence type="ECO:0000256" key="6">
    <source>
        <dbReference type="ARBA" id="ARBA00022454"/>
    </source>
</evidence>
<proteinExistence type="inferred from homology"/>
<dbReference type="GO" id="GO:0003677">
    <property type="term" value="F:DNA binding"/>
    <property type="evidence" value="ECO:0007669"/>
    <property type="project" value="UniProtKB-KW"/>
</dbReference>
<dbReference type="Pfam" id="PF01399">
    <property type="entry name" value="PCI"/>
    <property type="match status" value="1"/>
</dbReference>
<dbReference type="GO" id="GO:0005634">
    <property type="term" value="C:nucleus"/>
    <property type="evidence" value="ECO:0007669"/>
    <property type="project" value="UniProtKB-SubCell"/>
</dbReference>
<evidence type="ECO:0000256" key="8">
    <source>
        <dbReference type="ARBA" id="ARBA00022490"/>
    </source>
</evidence>
<protein>
    <recommendedName>
        <fullName evidence="15">Eukaryotic translation initiation factor 3 subunit C</fullName>
        <shortName evidence="15">eIF3c</shortName>
    </recommendedName>
    <alternativeName>
        <fullName evidence="15">Eukaryotic translation initiation factor 3 subunit 8</fullName>
    </alternativeName>
</protein>
<organism evidence="22">
    <name type="scientific">Hydatigena taeniaeformis</name>
    <name type="common">Feline tapeworm</name>
    <name type="synonym">Taenia taeniaeformis</name>
    <dbReference type="NCBI Taxonomy" id="6205"/>
    <lineage>
        <taxon>Eukaryota</taxon>
        <taxon>Metazoa</taxon>
        <taxon>Spiralia</taxon>
        <taxon>Lophotrochozoa</taxon>
        <taxon>Platyhelminthes</taxon>
        <taxon>Cestoda</taxon>
        <taxon>Eucestoda</taxon>
        <taxon>Cyclophyllidea</taxon>
        <taxon>Taeniidae</taxon>
        <taxon>Hydatigera</taxon>
    </lineage>
</organism>
<reference evidence="22" key="1">
    <citation type="submission" date="2017-02" db="UniProtKB">
        <authorList>
            <consortium name="WormBaseParasite"/>
        </authorList>
    </citation>
    <scope>IDENTIFICATION</scope>
</reference>
<dbReference type="InterPro" id="IPR001951">
    <property type="entry name" value="Histone_H4"/>
</dbReference>
<dbReference type="InterPro" id="IPR019809">
    <property type="entry name" value="Histone_H4_CS"/>
</dbReference>
<keyword evidence="6 16" id="KW-0158">Chromosome</keyword>
<dbReference type="GO" id="GO:0005852">
    <property type="term" value="C:eukaryotic translation initiation factor 3 complex"/>
    <property type="evidence" value="ECO:0007669"/>
    <property type="project" value="UniProtKB-UniRule"/>
</dbReference>
<keyword evidence="13 16" id="KW-0539">Nucleus</keyword>
<gene>
    <name evidence="20" type="ORF">TTAC_LOCUS9445</name>
</gene>
<feature type="compositionally biased region" description="Acidic residues" evidence="17">
    <location>
        <begin position="159"/>
        <end position="180"/>
    </location>
</feature>
<keyword evidence="21" id="KW-1185">Reference proteome</keyword>